<dbReference type="AlphaFoldDB" id="A0A328VG04"/>
<feature type="compositionally biased region" description="Pro residues" evidence="1">
    <location>
        <begin position="217"/>
        <end position="227"/>
    </location>
</feature>
<feature type="region of interest" description="Disordered" evidence="1">
    <location>
        <begin position="164"/>
        <end position="227"/>
    </location>
</feature>
<dbReference type="OrthoDB" id="163049at2"/>
<evidence type="ECO:0000313" key="3">
    <source>
        <dbReference type="Proteomes" id="UP000248706"/>
    </source>
</evidence>
<gene>
    <name evidence="2" type="ORF">A4R35_03135</name>
</gene>
<reference evidence="2 3" key="1">
    <citation type="submission" date="2016-08" db="EMBL/GenBank/DDBJ databases">
        <title>Analysis of Carbohydrate Active Enzymes in Thermogemmatispora T81 Reveals Carbohydrate Degradation Ability.</title>
        <authorList>
            <person name="Tomazini A."/>
            <person name="Lal S."/>
            <person name="Stott M."/>
            <person name="Henrissat B."/>
            <person name="Polikarpov I."/>
            <person name="Sparling R."/>
            <person name="Levin D.B."/>
        </authorList>
    </citation>
    <scope>NUCLEOTIDE SEQUENCE [LARGE SCALE GENOMIC DNA]</scope>
    <source>
        <strain evidence="2 3">T81</strain>
    </source>
</reference>
<comment type="caution">
    <text evidence="2">The sequence shown here is derived from an EMBL/GenBank/DDBJ whole genome shotgun (WGS) entry which is preliminary data.</text>
</comment>
<dbReference type="Proteomes" id="UP000248706">
    <property type="component" value="Unassembled WGS sequence"/>
</dbReference>
<proteinExistence type="predicted"/>
<sequence length="227" mass="24465">MLRWLICLAGLLVVGLGLVVGWHSHQVTYRSSGRGTIAHYLSDPQTHEGYLQLEGSPTLYLLREQDFLPPIKGTATLKDLMLVALLYRPDESTEIDVRAQLGTHLVGPAYPVVALTLYNLNGAVTQEFKSTLYRQNPQGFYENDWPLGGGMSLLGAVLSLGGGASLRKRRRERSDGQARPVQRATPAGPPLAPLAPSLRLPSRPGPTGGGHSGLKPPWGPPLSGPRP</sequence>
<dbReference type="RefSeq" id="WP_112426478.1">
    <property type="nucleotide sequence ID" value="NZ_MCIF01000002.1"/>
</dbReference>
<evidence type="ECO:0000256" key="1">
    <source>
        <dbReference type="SAM" id="MobiDB-lite"/>
    </source>
</evidence>
<organism evidence="2 3">
    <name type="scientific">Thermogemmatispora tikiterensis</name>
    <dbReference type="NCBI Taxonomy" id="1825093"/>
    <lineage>
        <taxon>Bacteria</taxon>
        <taxon>Bacillati</taxon>
        <taxon>Chloroflexota</taxon>
        <taxon>Ktedonobacteria</taxon>
        <taxon>Thermogemmatisporales</taxon>
        <taxon>Thermogemmatisporaceae</taxon>
        <taxon>Thermogemmatispora</taxon>
    </lineage>
</organism>
<accession>A0A328VG04</accession>
<dbReference type="EMBL" id="MCIF01000002">
    <property type="protein sequence ID" value="RAQ94513.1"/>
    <property type="molecule type" value="Genomic_DNA"/>
</dbReference>
<name>A0A328VG04_9CHLR</name>
<evidence type="ECO:0000313" key="2">
    <source>
        <dbReference type="EMBL" id="RAQ94513.1"/>
    </source>
</evidence>
<protein>
    <submittedName>
        <fullName evidence="2">Uncharacterized protein</fullName>
    </submittedName>
</protein>
<keyword evidence="3" id="KW-1185">Reference proteome</keyword>